<dbReference type="EMBL" id="BMAW01109951">
    <property type="protein sequence ID" value="GFT40900.1"/>
    <property type="molecule type" value="Genomic_DNA"/>
</dbReference>
<reference evidence="1" key="1">
    <citation type="submission" date="2020-08" db="EMBL/GenBank/DDBJ databases">
        <title>Multicomponent nature underlies the extraordinary mechanical properties of spider dragline silk.</title>
        <authorList>
            <person name="Kono N."/>
            <person name="Nakamura H."/>
            <person name="Mori M."/>
            <person name="Yoshida Y."/>
            <person name="Ohtoshi R."/>
            <person name="Malay A.D."/>
            <person name="Moran D.A.P."/>
            <person name="Tomita M."/>
            <person name="Numata K."/>
            <person name="Arakawa K."/>
        </authorList>
    </citation>
    <scope>NUCLEOTIDE SEQUENCE</scope>
</reference>
<evidence type="ECO:0000313" key="2">
    <source>
        <dbReference type="Proteomes" id="UP000887013"/>
    </source>
</evidence>
<dbReference type="AlphaFoldDB" id="A0A8X6TSZ2"/>
<organism evidence="1 2">
    <name type="scientific">Nephila pilipes</name>
    <name type="common">Giant wood spider</name>
    <name type="synonym">Nephila maculata</name>
    <dbReference type="NCBI Taxonomy" id="299642"/>
    <lineage>
        <taxon>Eukaryota</taxon>
        <taxon>Metazoa</taxon>
        <taxon>Ecdysozoa</taxon>
        <taxon>Arthropoda</taxon>
        <taxon>Chelicerata</taxon>
        <taxon>Arachnida</taxon>
        <taxon>Araneae</taxon>
        <taxon>Araneomorphae</taxon>
        <taxon>Entelegynae</taxon>
        <taxon>Araneoidea</taxon>
        <taxon>Nephilidae</taxon>
        <taxon>Nephila</taxon>
    </lineage>
</organism>
<dbReference type="Proteomes" id="UP000887013">
    <property type="component" value="Unassembled WGS sequence"/>
</dbReference>
<sequence>MALASKSRRLPWHKGKSMYLASSGLQRFQWPKILSKALAASKAVKAASGSKVSKYVKLCFSTTRCFWQSEVFKGPCRCKSVQPTKAAVAKVQRQ</sequence>
<protein>
    <submittedName>
        <fullName evidence="1">Uncharacterized protein</fullName>
    </submittedName>
</protein>
<proteinExistence type="predicted"/>
<gene>
    <name evidence="1" type="ORF">NPIL_291371</name>
</gene>
<evidence type="ECO:0000313" key="1">
    <source>
        <dbReference type="EMBL" id="GFT40900.1"/>
    </source>
</evidence>
<accession>A0A8X6TSZ2</accession>
<keyword evidence="2" id="KW-1185">Reference proteome</keyword>
<comment type="caution">
    <text evidence="1">The sequence shown here is derived from an EMBL/GenBank/DDBJ whole genome shotgun (WGS) entry which is preliminary data.</text>
</comment>
<name>A0A8X6TSZ2_NEPPI</name>